<organism evidence="8 9">
    <name type="scientific">Thraustotheca clavata</name>
    <dbReference type="NCBI Taxonomy" id="74557"/>
    <lineage>
        <taxon>Eukaryota</taxon>
        <taxon>Sar</taxon>
        <taxon>Stramenopiles</taxon>
        <taxon>Oomycota</taxon>
        <taxon>Saprolegniomycetes</taxon>
        <taxon>Saprolegniales</taxon>
        <taxon>Achlyaceae</taxon>
        <taxon>Thraustotheca</taxon>
    </lineage>
</organism>
<protein>
    <recommendedName>
        <fullName evidence="10">CUE domain-containing protein</fullName>
    </recommendedName>
</protein>
<dbReference type="InterPro" id="IPR010666">
    <property type="entry name" value="Znf_GRF"/>
</dbReference>
<dbReference type="AlphaFoldDB" id="A0A1W0A6G8"/>
<comment type="caution">
    <text evidence="8">The sequence shown here is derived from an EMBL/GenBank/DDBJ whole genome shotgun (WGS) entry which is preliminary data.</text>
</comment>
<dbReference type="PANTHER" id="PTHR31212">
    <property type="entry name" value="ALPHA-KETOGLUTARATE-DEPENDENT DIOXYGENASE ALKB HOMOLOG 3"/>
    <property type="match status" value="1"/>
</dbReference>
<dbReference type="InterPro" id="IPR032854">
    <property type="entry name" value="ALKBH3"/>
</dbReference>
<evidence type="ECO:0000259" key="6">
    <source>
        <dbReference type="PROSITE" id="PS51471"/>
    </source>
</evidence>
<dbReference type="InterPro" id="IPR005123">
    <property type="entry name" value="Oxoglu/Fe-dep_dioxygenase_dom"/>
</dbReference>
<feature type="domain" description="Fe2OG dioxygenase" evidence="6">
    <location>
        <begin position="203"/>
        <end position="299"/>
    </location>
</feature>
<dbReference type="SUPFAM" id="SSF51197">
    <property type="entry name" value="Clavaminate synthase-like"/>
    <property type="match status" value="1"/>
</dbReference>
<dbReference type="PANTHER" id="PTHR31212:SF4">
    <property type="entry name" value="ALPHA-KETOGLUTARATE-DEPENDENT DIOXYGENASE ALKB HOMOLOG 3"/>
    <property type="match status" value="1"/>
</dbReference>
<dbReference type="Proteomes" id="UP000243217">
    <property type="component" value="Unassembled WGS sequence"/>
</dbReference>
<dbReference type="GO" id="GO:0043130">
    <property type="term" value="F:ubiquitin binding"/>
    <property type="evidence" value="ECO:0007669"/>
    <property type="project" value="InterPro"/>
</dbReference>
<evidence type="ECO:0000313" key="8">
    <source>
        <dbReference type="EMBL" id="OQS05789.1"/>
    </source>
</evidence>
<evidence type="ECO:0000259" key="5">
    <source>
        <dbReference type="PROSITE" id="PS51140"/>
    </source>
</evidence>
<dbReference type="GO" id="GO:0006307">
    <property type="term" value="P:DNA alkylation repair"/>
    <property type="evidence" value="ECO:0007669"/>
    <property type="project" value="InterPro"/>
</dbReference>
<evidence type="ECO:0000256" key="1">
    <source>
        <dbReference type="ARBA" id="ARBA00022723"/>
    </source>
</evidence>
<dbReference type="Pfam" id="PF02845">
    <property type="entry name" value="CUE"/>
    <property type="match status" value="1"/>
</dbReference>
<evidence type="ECO:0000313" key="9">
    <source>
        <dbReference type="Proteomes" id="UP000243217"/>
    </source>
</evidence>
<evidence type="ECO:0000256" key="4">
    <source>
        <dbReference type="PROSITE-ProRule" id="PRU01343"/>
    </source>
</evidence>
<dbReference type="PROSITE" id="PS51140">
    <property type="entry name" value="CUE"/>
    <property type="match status" value="1"/>
</dbReference>
<keyword evidence="3" id="KW-0862">Zinc</keyword>
<keyword evidence="9" id="KW-1185">Reference proteome</keyword>
<dbReference type="Pfam" id="PF06839">
    <property type="entry name" value="Zn_ribbon_GRF"/>
    <property type="match status" value="1"/>
</dbReference>
<feature type="domain" description="GRF-type" evidence="7">
    <location>
        <begin position="309"/>
        <end position="352"/>
    </location>
</feature>
<dbReference type="EMBL" id="JNBS01000414">
    <property type="protein sequence ID" value="OQS05789.1"/>
    <property type="molecule type" value="Genomic_DNA"/>
</dbReference>
<dbReference type="STRING" id="74557.A0A1W0A6G8"/>
<accession>A0A1W0A6G8</accession>
<evidence type="ECO:0000259" key="7">
    <source>
        <dbReference type="PROSITE" id="PS51999"/>
    </source>
</evidence>
<reference evidence="8 9" key="1">
    <citation type="journal article" date="2014" name="Genome Biol. Evol.">
        <title>The secreted proteins of Achlya hypogyna and Thraustotheca clavata identify the ancestral oomycete secretome and reveal gene acquisitions by horizontal gene transfer.</title>
        <authorList>
            <person name="Misner I."/>
            <person name="Blouin N."/>
            <person name="Leonard G."/>
            <person name="Richards T.A."/>
            <person name="Lane C.E."/>
        </authorList>
    </citation>
    <scope>NUCLEOTIDE SEQUENCE [LARGE SCALE GENOMIC DNA]</scope>
    <source>
        <strain evidence="8 9">ATCC 34112</strain>
    </source>
</reference>
<dbReference type="Gene3D" id="2.60.120.590">
    <property type="entry name" value="Alpha-ketoglutarate-dependent dioxygenase AlkB-like"/>
    <property type="match status" value="1"/>
</dbReference>
<dbReference type="InterPro" id="IPR003892">
    <property type="entry name" value="CUE"/>
</dbReference>
<name>A0A1W0A6G8_9STRA</name>
<dbReference type="Pfam" id="PF13532">
    <property type="entry name" value="2OG-FeII_Oxy_2"/>
    <property type="match status" value="1"/>
</dbReference>
<evidence type="ECO:0000256" key="2">
    <source>
        <dbReference type="ARBA" id="ARBA00022771"/>
    </source>
</evidence>
<dbReference type="OrthoDB" id="545910at2759"/>
<keyword evidence="2 4" id="KW-0863">Zinc-finger</keyword>
<gene>
    <name evidence="8" type="ORF">THRCLA_20523</name>
</gene>
<keyword evidence="1" id="KW-0479">Metal-binding</keyword>
<evidence type="ECO:0000256" key="3">
    <source>
        <dbReference type="ARBA" id="ARBA00022833"/>
    </source>
</evidence>
<dbReference type="InterPro" id="IPR027450">
    <property type="entry name" value="AlkB-like"/>
</dbReference>
<dbReference type="GO" id="GO:0051213">
    <property type="term" value="F:dioxygenase activity"/>
    <property type="evidence" value="ECO:0007669"/>
    <property type="project" value="InterPro"/>
</dbReference>
<dbReference type="PROSITE" id="PS51999">
    <property type="entry name" value="ZF_GRF"/>
    <property type="match status" value="1"/>
</dbReference>
<proteinExistence type="predicted"/>
<feature type="domain" description="CUE" evidence="5">
    <location>
        <begin position="2"/>
        <end position="45"/>
    </location>
</feature>
<dbReference type="CDD" id="cd14279">
    <property type="entry name" value="CUE"/>
    <property type="match status" value="1"/>
</dbReference>
<dbReference type="PROSITE" id="PS51471">
    <property type="entry name" value="FE2OG_OXY"/>
    <property type="match status" value="1"/>
</dbReference>
<dbReference type="GO" id="GO:0008270">
    <property type="term" value="F:zinc ion binding"/>
    <property type="evidence" value="ECO:0007669"/>
    <property type="project" value="UniProtKB-KW"/>
</dbReference>
<dbReference type="InterPro" id="IPR037151">
    <property type="entry name" value="AlkB-like_sf"/>
</dbReference>
<evidence type="ECO:0008006" key="10">
    <source>
        <dbReference type="Google" id="ProtNLM"/>
    </source>
</evidence>
<sequence>MDHSAQLTLLMEIFPEVDVEIATNALLEASGDIEGAVQKLLARQSSKKRKRTVDIRAMFGAMPDIRIKNDTVSDEKKMTAVELTQWNALKDLHRPITLTLGDLKDLPLAIQTNFLDENEAECLLEEMMQEAKEWNKMKWVYSPHVSRLYALNDMVRHSRFYNTDKVLQFSPTMKAVKDKVDMAINRALETRERHPLESKESWHANIVLGNCYHGHQESLGAHSDALTDLGPRPTIASLTLGAERIFRIKRLATDELPSQTIATQFEFYRHELPPVKANMVKWHPKAKATRINLTYRMVRPEYINGSPDCHCGKPAVLRTVNRAGKAKVGEYFYICPGSVPASCSYFLWLKDRVFQDKRS</sequence>